<protein>
    <submittedName>
        <fullName evidence="3">Uncharacterized protein</fullName>
    </submittedName>
</protein>
<dbReference type="HOGENOM" id="CLU_1524342_0_0_9"/>
<keyword evidence="2" id="KW-0812">Transmembrane</keyword>
<accession>A2RJE0</accession>
<keyword evidence="2" id="KW-0472">Membrane</keyword>
<keyword evidence="2" id="KW-1133">Transmembrane helix</keyword>
<dbReference type="RefSeq" id="WP_011834769.1">
    <property type="nucleotide sequence ID" value="NC_009004.1"/>
</dbReference>
<reference evidence="3 4" key="1">
    <citation type="journal article" date="2007" name="J. Bacteriol.">
        <title>The complete genome sequence of the lactic acid bacterial paradigm Lactococcus lactis subsp. cremoris MG1363.</title>
        <authorList>
            <person name="Wegmann U."/>
            <person name="O'Connell-Motherway M."/>
            <person name="Zomer A."/>
            <person name="Buist G."/>
            <person name="Shearman C."/>
            <person name="Canchaya C."/>
            <person name="Ventura M."/>
            <person name="Goesmann A."/>
            <person name="Gasson M.J."/>
            <person name="Kuipers O.P."/>
            <person name="van Sinderen D."/>
            <person name="Kok J."/>
        </authorList>
    </citation>
    <scope>NUCLEOTIDE SEQUENCE [LARGE SCALE GENOMIC DNA]</scope>
    <source>
        <strain evidence="3 4">MG1363</strain>
    </source>
</reference>
<dbReference type="Pfam" id="PF12869">
    <property type="entry name" value="tRNA_anti-like"/>
    <property type="match status" value="1"/>
</dbReference>
<evidence type="ECO:0000256" key="1">
    <source>
        <dbReference type="SAM" id="MobiDB-lite"/>
    </source>
</evidence>
<feature type="transmembrane region" description="Helical" evidence="2">
    <location>
        <begin position="34"/>
        <end position="52"/>
    </location>
</feature>
<evidence type="ECO:0000313" key="4">
    <source>
        <dbReference type="Proteomes" id="UP000000364"/>
    </source>
</evidence>
<dbReference type="STRING" id="416870.llmg_0791"/>
<gene>
    <name evidence="3" type="primary">ps302</name>
    <name evidence="3" type="ordered locus">llmg_0791</name>
</gene>
<evidence type="ECO:0000256" key="2">
    <source>
        <dbReference type="SAM" id="Phobius"/>
    </source>
</evidence>
<feature type="compositionally biased region" description="Low complexity" evidence="1">
    <location>
        <begin position="81"/>
        <end position="93"/>
    </location>
</feature>
<dbReference type="Proteomes" id="UP000000364">
    <property type="component" value="Chromosome"/>
</dbReference>
<proteinExistence type="predicted"/>
<feature type="transmembrane region" description="Helical" evidence="2">
    <location>
        <begin position="6"/>
        <end position="25"/>
    </location>
</feature>
<dbReference type="eggNOG" id="ENOG5030SS5">
    <property type="taxonomic scope" value="Bacteria"/>
</dbReference>
<organism evidence="3 4">
    <name type="scientific">Lactococcus lactis subsp. cremoris (strain MG1363)</name>
    <dbReference type="NCBI Taxonomy" id="416870"/>
    <lineage>
        <taxon>Bacteria</taxon>
        <taxon>Bacillati</taxon>
        <taxon>Bacillota</taxon>
        <taxon>Bacilli</taxon>
        <taxon>Lactobacillales</taxon>
        <taxon>Streptococcaceae</taxon>
        <taxon>Lactococcus</taxon>
        <taxon>Lactococcus cremoris subsp. cremoris</taxon>
    </lineage>
</organism>
<dbReference type="AlphaFoldDB" id="A2RJE0"/>
<sequence length="208" mass="22355">MSAFIGLVGFLAFIVGLVMLIISYIKKKSHKKPMIILLIGFLLFVIGISFLGDSKSKESKKTETSTSVSTADTKKDETKVTSKSSSSKPKASSKTVSATPVTFEELVKAYQANGAAADDTYKGKVLEFQGTVSKVAKAVFTGTDVTIDAGNFTDNQFMNTTVTINMPNDIAKKLTSGQTYTFQAKLNDATIMDSGWVQNLSMSKGTIK</sequence>
<dbReference type="KEGG" id="llm:llmg_0791"/>
<dbReference type="InterPro" id="IPR024422">
    <property type="entry name" value="Protein_unknown_function_OB"/>
</dbReference>
<dbReference type="EMBL" id="AM406671">
    <property type="protein sequence ID" value="CAL97392.1"/>
    <property type="molecule type" value="Genomic_DNA"/>
</dbReference>
<name>A2RJE0_LACLM</name>
<evidence type="ECO:0000313" key="3">
    <source>
        <dbReference type="EMBL" id="CAL97392.1"/>
    </source>
</evidence>
<dbReference type="OrthoDB" id="2243908at2"/>
<feature type="region of interest" description="Disordered" evidence="1">
    <location>
        <begin position="61"/>
        <end position="93"/>
    </location>
</feature>